<dbReference type="InterPro" id="IPR052860">
    <property type="entry name" value="NRL-GPCR1"/>
</dbReference>
<comment type="similarity">
    <text evidence="1">Belongs to the nematode receptor-like protein sre family.</text>
</comment>
<gene>
    <name evidence="2" type="primary">WBGene00116873</name>
</gene>
<reference evidence="3" key="1">
    <citation type="journal article" date="2008" name="Nat. Genet.">
        <title>The Pristionchus pacificus genome provides a unique perspective on nematode lifestyle and parasitism.</title>
        <authorList>
            <person name="Dieterich C."/>
            <person name="Clifton S.W."/>
            <person name="Schuster L.N."/>
            <person name="Chinwalla A."/>
            <person name="Delehaunty K."/>
            <person name="Dinkelacker I."/>
            <person name="Fulton L."/>
            <person name="Fulton R."/>
            <person name="Godfrey J."/>
            <person name="Minx P."/>
            <person name="Mitreva M."/>
            <person name="Roeseler W."/>
            <person name="Tian H."/>
            <person name="Witte H."/>
            <person name="Yang S.P."/>
            <person name="Wilson R.K."/>
            <person name="Sommer R.J."/>
        </authorList>
    </citation>
    <scope>NUCLEOTIDE SEQUENCE [LARGE SCALE GENOMIC DNA]</scope>
    <source>
        <strain evidence="3">PS312</strain>
    </source>
</reference>
<accession>A0A2A6CZI4</accession>
<dbReference type="GO" id="GO:0016020">
    <property type="term" value="C:membrane"/>
    <property type="evidence" value="ECO:0007669"/>
    <property type="project" value="InterPro"/>
</dbReference>
<sequence>METDTNFAYRFHANASTAAQLPYVFYSFYLLEIFFHSLFPLFSPLVVSTVYKTTLLHRNFRLFFCITMVQNDIAILSRFILLFYQYTGTPVHDYDYLLIGAQVYREIYFALCTLIVFAGCADRLVATVYWEWYEGASDGTLLVLVALYFTIYTPSIVMALCCFYRIIDQLQYLILIGTTQSISILMLLYTRYFNFRTLSALRRWRNSQYCLTKAFQIGENIRILKIIQLMTISTVFFNGIASTLLLSFHFIDHSLLIRYVIGSFFDLWTSIYGIFYMYLSVRADRVFMQNISEFRILRICAPLQEEESVSIERHRGVEDTTRTYFLQLNKSWN</sequence>
<name>A0A2A6CZI4_PRIPA</name>
<evidence type="ECO:0000256" key="1">
    <source>
        <dbReference type="ARBA" id="ARBA00006803"/>
    </source>
</evidence>
<dbReference type="AlphaFoldDB" id="A0A2A6CZI4"/>
<dbReference type="PANTHER" id="PTHR47521:SF7">
    <property type="entry name" value="SERPENTINE RECEPTOR CLASS EPSILON-6"/>
    <property type="match status" value="1"/>
</dbReference>
<dbReference type="PANTHER" id="PTHR47521">
    <property type="entry name" value="SERPENTINE RECEPTOR, CLASS E (EPSILON)-RELATED"/>
    <property type="match status" value="1"/>
</dbReference>
<dbReference type="InterPro" id="IPR004151">
    <property type="entry name" value="7TM_GPCR_serpentine_rcpt_Sre"/>
</dbReference>
<evidence type="ECO:0000313" key="2">
    <source>
        <dbReference type="EnsemblMetazoa" id="PPA27319.1"/>
    </source>
</evidence>
<dbReference type="GO" id="GO:0007606">
    <property type="term" value="P:sensory perception of chemical stimulus"/>
    <property type="evidence" value="ECO:0007669"/>
    <property type="project" value="InterPro"/>
</dbReference>
<dbReference type="Proteomes" id="UP000005239">
    <property type="component" value="Unassembled WGS sequence"/>
</dbReference>
<protein>
    <submittedName>
        <fullName evidence="2">G protein-coupled receptor</fullName>
    </submittedName>
</protein>
<dbReference type="Pfam" id="PF03125">
    <property type="entry name" value="Sre"/>
    <property type="match status" value="1"/>
</dbReference>
<reference evidence="2" key="2">
    <citation type="submission" date="2022-06" db="UniProtKB">
        <authorList>
            <consortium name="EnsemblMetazoa"/>
        </authorList>
    </citation>
    <scope>IDENTIFICATION</scope>
    <source>
        <strain evidence="2">PS312</strain>
    </source>
</reference>
<keyword evidence="3" id="KW-1185">Reference proteome</keyword>
<organism evidence="2 3">
    <name type="scientific">Pristionchus pacificus</name>
    <name type="common">Parasitic nematode worm</name>
    <dbReference type="NCBI Taxonomy" id="54126"/>
    <lineage>
        <taxon>Eukaryota</taxon>
        <taxon>Metazoa</taxon>
        <taxon>Ecdysozoa</taxon>
        <taxon>Nematoda</taxon>
        <taxon>Chromadorea</taxon>
        <taxon>Rhabditida</taxon>
        <taxon>Rhabditina</taxon>
        <taxon>Diplogasteromorpha</taxon>
        <taxon>Diplogasteroidea</taxon>
        <taxon>Neodiplogasteridae</taxon>
        <taxon>Pristionchus</taxon>
    </lineage>
</organism>
<accession>A0A8R1UIB9</accession>
<dbReference type="EnsemblMetazoa" id="PPA27319.1">
    <property type="protein sequence ID" value="PPA27319.1"/>
    <property type="gene ID" value="WBGene00116873"/>
</dbReference>
<proteinExistence type="inferred from homology"/>
<evidence type="ECO:0000313" key="3">
    <source>
        <dbReference type="Proteomes" id="UP000005239"/>
    </source>
</evidence>